<feature type="chain" id="PRO_5016846076" evidence="6">
    <location>
        <begin position="31"/>
        <end position="1105"/>
    </location>
</feature>
<dbReference type="SUPFAM" id="SSF51126">
    <property type="entry name" value="Pectin lyase-like"/>
    <property type="match status" value="2"/>
</dbReference>
<evidence type="ECO:0000256" key="2">
    <source>
        <dbReference type="ARBA" id="ARBA00022801"/>
    </source>
</evidence>
<dbReference type="EC" id="3.1.1.11" evidence="8"/>
<keyword evidence="3" id="KW-0063">Aspartyl esterase</keyword>
<evidence type="ECO:0000256" key="3">
    <source>
        <dbReference type="ARBA" id="ARBA00023085"/>
    </source>
</evidence>
<dbReference type="Gene3D" id="2.160.20.10">
    <property type="entry name" value="Single-stranded right-handed beta-helix, Pectin lyase-like"/>
    <property type="match status" value="2"/>
</dbReference>
<dbReference type="EMBL" id="UGSC01000001">
    <property type="protein sequence ID" value="SUA71895.1"/>
    <property type="molecule type" value="Genomic_DNA"/>
</dbReference>
<evidence type="ECO:0000313" key="8">
    <source>
        <dbReference type="EMBL" id="SUA71895.1"/>
    </source>
</evidence>
<dbReference type="AlphaFoldDB" id="A0A378Y3Y0"/>
<dbReference type="Gene3D" id="2.60.120.200">
    <property type="match status" value="1"/>
</dbReference>
<dbReference type="InterPro" id="IPR052063">
    <property type="entry name" value="Polysaccharide_Lyase_1"/>
</dbReference>
<dbReference type="GO" id="GO:0042545">
    <property type="term" value="P:cell wall modification"/>
    <property type="evidence" value="ECO:0007669"/>
    <property type="project" value="InterPro"/>
</dbReference>
<dbReference type="Pfam" id="PF17957">
    <property type="entry name" value="Big_7"/>
    <property type="match status" value="1"/>
</dbReference>
<protein>
    <submittedName>
        <fullName evidence="8">Pectinesterase (Pectin methylesterase) (PE)</fullName>
        <ecNumber evidence="8">3.1.1.11</ecNumber>
    </submittedName>
</protein>
<dbReference type="Pfam" id="PF01095">
    <property type="entry name" value="Pectinesterase"/>
    <property type="match status" value="1"/>
</dbReference>
<feature type="signal peptide" evidence="6">
    <location>
        <begin position="1"/>
        <end position="30"/>
    </location>
</feature>
<gene>
    <name evidence="8" type="primary">pemA</name>
    <name evidence="8" type="ORF">NCTC10343_04823</name>
</gene>
<dbReference type="GeneID" id="93348134"/>
<keyword evidence="2 8" id="KW-0378">Hydrolase</keyword>
<dbReference type="Proteomes" id="UP000254400">
    <property type="component" value="Unassembled WGS sequence"/>
</dbReference>
<dbReference type="Gene3D" id="2.60.40.10">
    <property type="entry name" value="Immunoglobulins"/>
    <property type="match status" value="1"/>
</dbReference>
<dbReference type="GO" id="GO:0046872">
    <property type="term" value="F:metal ion binding"/>
    <property type="evidence" value="ECO:0007669"/>
    <property type="project" value="UniProtKB-KW"/>
</dbReference>
<evidence type="ECO:0000313" key="9">
    <source>
        <dbReference type="Proteomes" id="UP000254400"/>
    </source>
</evidence>
<dbReference type="InterPro" id="IPR013783">
    <property type="entry name" value="Ig-like_fold"/>
</dbReference>
<evidence type="ECO:0000259" key="7">
    <source>
        <dbReference type="Pfam" id="PF01095"/>
    </source>
</evidence>
<accession>A0A378Y3Y0</accession>
<reference evidence="8 9" key="1">
    <citation type="submission" date="2018-06" db="EMBL/GenBank/DDBJ databases">
        <authorList>
            <consortium name="Pathogen Informatics"/>
            <person name="Doyle S."/>
        </authorList>
    </citation>
    <scope>NUCLEOTIDE SEQUENCE [LARGE SCALE GENOMIC DNA]</scope>
    <source>
        <strain evidence="8 9">NCTC10343</strain>
    </source>
</reference>
<dbReference type="RefSeq" id="WP_019688680.1">
    <property type="nucleotide sequence ID" value="NZ_CP036496.1"/>
</dbReference>
<dbReference type="InterPro" id="IPR033131">
    <property type="entry name" value="Pectinesterase_Asp_AS"/>
</dbReference>
<dbReference type="PANTHER" id="PTHR42970">
    <property type="entry name" value="PECTATE LYASE C-RELATED"/>
    <property type="match status" value="1"/>
</dbReference>
<dbReference type="GO" id="GO:0030599">
    <property type="term" value="F:pectinesterase activity"/>
    <property type="evidence" value="ECO:0007669"/>
    <property type="project" value="UniProtKB-EC"/>
</dbReference>
<organism evidence="8 9">
    <name type="scientific">Paenibacillus polymyxa</name>
    <name type="common">Bacillus polymyxa</name>
    <dbReference type="NCBI Taxonomy" id="1406"/>
    <lineage>
        <taxon>Bacteria</taxon>
        <taxon>Bacillati</taxon>
        <taxon>Bacillota</taxon>
        <taxon>Bacilli</taxon>
        <taxon>Bacillales</taxon>
        <taxon>Paenibacillaceae</taxon>
        <taxon>Paenibacillus</taxon>
    </lineage>
</organism>
<feature type="domain" description="Pectinesterase catalytic" evidence="7">
    <location>
        <begin position="812"/>
        <end position="1097"/>
    </location>
</feature>
<proteinExistence type="predicted"/>
<dbReference type="InterPro" id="IPR000070">
    <property type="entry name" value="Pectinesterase_cat"/>
</dbReference>
<feature type="active site" evidence="5">
    <location>
        <position position="965"/>
    </location>
</feature>
<keyword evidence="1" id="KW-0479">Metal-binding</keyword>
<evidence type="ECO:0000256" key="4">
    <source>
        <dbReference type="ARBA" id="ARBA00023180"/>
    </source>
</evidence>
<sequence>MSKQRTWRKVLCNVVVGSMLLTLCPPLIQAETAVGTEMGKVEKVENIATNIPAFPGAEGGGKYVTGGRGGEVYEVTTLADYGKGEQVIPGSLRAAVSSDNRTVVFRVGGTIHLKEPLKILGNNLTVAGQTAPGDGITVSDYTTGIDADNVILRYLRFRLTDRYPSEDDALGSRYHKNIMIDHCSFSWSVDEVLSLYDNVNTTVQWSIASESMLMTTHQKGRHGYGGIWGGRNSTYHHNLLAHNASRNPRFPTDKKQIDAVEMTNNVIYNWGFFSSYGGGEGSYNVLNNYYKYGPNTYKDVRGQIFVDVGSKKYKTRMFIGGNYMYGNESVTKDNWQLGTSIGSIIDPSTRLAEPIEVRGEYDNGISPDAYGPYQAADAQTAYTEVLAGSGATLPRRDAVDARIMNDVKNGTGAFINSPREAGWIYDDYSVTTTELTDSDHDGIPDEWERAHGLDPNNADDRNGQELAGTGEYAHFAKGYTNLEVYLNDLIEKLSNGSEVDNPEAFVQVSDEGGRSLKHNDILEAGRDATITATAKDQDGIAHVEFVIDGKLAGKVEGAPYQISWNHVTDGTHYIIARVTDRKGTATFSNPVTIHVNTTAPTGNWLSEEVGSDGNDGYIKGHTQVLKEDANSSSIRLKSAGDIDGKADLFHYAYQKWEGDGEITARVEKITPVDDNAEAGVMIRESLKPGSKMAFMSLAFVKYGKQGILISRDQTDGKTTRASMETFIPTPYSVRLVRQGQKLTGWVSADGVTNWEKVGETVIDLPDYQPLLFGLATDASKQQNEVWNYNTSEFSNVKVRKLTDSGGTSPTSVVVSTYGPADYISLQAAIDAVPDNSNTRTVIHLKNGTYREKIKVNSSKKNLSIIGEDRDKTIIAFDDTAKTVVDGKELGTSNSYTMRVQSPDFVLENVTVANTEGTGQVQAVALYAEGDRGKYHNVKITGLQDTLLVNRGRQYFKDSYISGSVDFIFGNAPAVFDNSIIHSLRAGYVTAASTEENQPGFVFTQCRLTTEAGLTGKVDLGRPWRPYAHVTFLKTYMDDHIKPGGWNNWGKESNEQTARFGEYDNFGPGAESSGRVPWAKQLTADEANQYTVEAVLSGTDHWNWRL</sequence>
<evidence type="ECO:0000256" key="5">
    <source>
        <dbReference type="PROSITE-ProRule" id="PRU10040"/>
    </source>
</evidence>
<dbReference type="PANTHER" id="PTHR42970:SF1">
    <property type="entry name" value="PECTATE LYASE C-RELATED"/>
    <property type="match status" value="1"/>
</dbReference>
<evidence type="ECO:0000256" key="6">
    <source>
        <dbReference type="SAM" id="SignalP"/>
    </source>
</evidence>
<dbReference type="InterPro" id="IPR011050">
    <property type="entry name" value="Pectin_lyase_fold/virulence"/>
</dbReference>
<keyword evidence="6" id="KW-0732">Signal</keyword>
<evidence type="ECO:0000256" key="1">
    <source>
        <dbReference type="ARBA" id="ARBA00022723"/>
    </source>
</evidence>
<keyword evidence="4" id="KW-0325">Glycoprotein</keyword>
<dbReference type="PROSITE" id="PS00503">
    <property type="entry name" value="PECTINESTERASE_2"/>
    <property type="match status" value="1"/>
</dbReference>
<name>A0A378Y3Y0_PAEPO</name>
<dbReference type="InterPro" id="IPR012334">
    <property type="entry name" value="Pectin_lyas_fold"/>
</dbReference>